<dbReference type="PANTHER" id="PTHR45856">
    <property type="entry name" value="ALPHA/BETA-HYDROLASES SUPERFAMILY PROTEIN"/>
    <property type="match status" value="1"/>
</dbReference>
<dbReference type="Proteomes" id="UP000004047">
    <property type="component" value="Unassembled WGS sequence"/>
</dbReference>
<dbReference type="HOGENOM" id="CLU_075264_0_0_3"/>
<comment type="caution">
    <text evidence="2">The sequence shown here is derived from an EMBL/GenBank/DDBJ whole genome shotgun (WGS) entry which is preliminary data.</text>
</comment>
<dbReference type="SUPFAM" id="SSF53474">
    <property type="entry name" value="alpha/beta-Hydrolases"/>
    <property type="match status" value="1"/>
</dbReference>
<organism evidence="2 3">
    <name type="scientific">Microcystis aeruginosa PCC 9701</name>
    <dbReference type="NCBI Taxonomy" id="721123"/>
    <lineage>
        <taxon>Bacteria</taxon>
        <taxon>Bacillati</taxon>
        <taxon>Cyanobacteriota</taxon>
        <taxon>Cyanophyceae</taxon>
        <taxon>Oscillatoriophycideae</taxon>
        <taxon>Chroococcales</taxon>
        <taxon>Microcystaceae</taxon>
        <taxon>Microcystis</taxon>
    </lineage>
</organism>
<dbReference type="AlphaFoldDB" id="I4ILP4"/>
<dbReference type="InterPro" id="IPR051218">
    <property type="entry name" value="Sec_MonoDiacylglyc_Lipase"/>
</dbReference>
<sequence length="337" mass="37899">MILKIPQNSNFKLEIAKELLLLIEEAHKEFDRSQSDLDWKWETDRSPIDVGGKTYEIKLRFGFAEYFFTLGEILNTDINGLGDIGRKRVPFGFIAYDKDSNSVYVVFRGTMTPAEWITNAQFKPGCEPFLRENDLGKVHRGFHKIYTRKDIGPNLFKKKDDKPSIRECIENAIKGCPKHTIGLWPTEAIEKCPTEATVYTTGHSLGGALATLATLHIKEKINPFKPILYAFANPRAGGVDFSKRFEGLECFRIANSEDIVPTLPLASIDLASGSNDTTSKSLEKTNLPKLFSPKLFSSLLPELDYHHIGEPIYFTHHKGAIADNHIIPAYKEALGII</sequence>
<dbReference type="InterPro" id="IPR002921">
    <property type="entry name" value="Fungal_lipase-type"/>
</dbReference>
<dbReference type="Pfam" id="PF01764">
    <property type="entry name" value="Lipase_3"/>
    <property type="match status" value="1"/>
</dbReference>
<dbReference type="GO" id="GO:0006629">
    <property type="term" value="P:lipid metabolic process"/>
    <property type="evidence" value="ECO:0007669"/>
    <property type="project" value="InterPro"/>
</dbReference>
<dbReference type="Gene3D" id="3.40.50.1820">
    <property type="entry name" value="alpha/beta hydrolase"/>
    <property type="match status" value="1"/>
</dbReference>
<feature type="domain" description="Fungal lipase-type" evidence="1">
    <location>
        <begin position="104"/>
        <end position="266"/>
    </location>
</feature>
<dbReference type="EMBL" id="CAIQ01000048">
    <property type="protein sequence ID" value="CCI35218.1"/>
    <property type="molecule type" value="Genomic_DNA"/>
</dbReference>
<reference evidence="2 3" key="1">
    <citation type="submission" date="2012-04" db="EMBL/GenBank/DDBJ databases">
        <authorList>
            <person name="Genoscope - CEA"/>
        </authorList>
    </citation>
    <scope>NUCLEOTIDE SEQUENCE [LARGE SCALE GENOMIC DNA]</scope>
    <source>
        <strain evidence="2 3">9701</strain>
    </source>
</reference>
<dbReference type="InterPro" id="IPR029058">
    <property type="entry name" value="AB_hydrolase_fold"/>
</dbReference>
<gene>
    <name evidence="2" type="ORF">MICAK_1410022</name>
</gene>
<dbReference type="RefSeq" id="WP_004163647.1">
    <property type="nucleotide sequence ID" value="NZ_CAIQ01000048.1"/>
</dbReference>
<protein>
    <submittedName>
        <fullName evidence="2">Lipase class 3</fullName>
    </submittedName>
</protein>
<name>I4ILP4_MICAE</name>
<proteinExistence type="predicted"/>
<evidence type="ECO:0000259" key="1">
    <source>
        <dbReference type="Pfam" id="PF01764"/>
    </source>
</evidence>
<evidence type="ECO:0000313" key="2">
    <source>
        <dbReference type="EMBL" id="CCI35218.1"/>
    </source>
</evidence>
<accession>I4ILP4</accession>
<dbReference type="PANTHER" id="PTHR45856:SF24">
    <property type="entry name" value="FUNGAL LIPASE-LIKE DOMAIN-CONTAINING PROTEIN"/>
    <property type="match status" value="1"/>
</dbReference>
<evidence type="ECO:0000313" key="3">
    <source>
        <dbReference type="Proteomes" id="UP000004047"/>
    </source>
</evidence>
<dbReference type="CDD" id="cd00519">
    <property type="entry name" value="Lipase_3"/>
    <property type="match status" value="1"/>
</dbReference>